<gene>
    <name evidence="2" type="ORF">T4D_13852</name>
</gene>
<comment type="caution">
    <text evidence="2">The sequence shown here is derived from an EMBL/GenBank/DDBJ whole genome shotgun (WGS) entry which is preliminary data.</text>
</comment>
<name>A0A0V1FZ09_TRIPS</name>
<proteinExistence type="predicted"/>
<evidence type="ECO:0000256" key="1">
    <source>
        <dbReference type="SAM" id="MobiDB-lite"/>
    </source>
</evidence>
<accession>A0A0V1FZ09</accession>
<sequence length="94" mass="10411">MEDWAPGCDMTPNQESPLGQKAQDCYQVRLPLNGLHHRLIRIYQTVTRDAVVWSGALVCYAVVKNKSYASDSEYDETPGDQGRRNGVEGVEPAG</sequence>
<organism evidence="2 3">
    <name type="scientific">Trichinella pseudospiralis</name>
    <name type="common">Parasitic roundworm</name>
    <dbReference type="NCBI Taxonomy" id="6337"/>
    <lineage>
        <taxon>Eukaryota</taxon>
        <taxon>Metazoa</taxon>
        <taxon>Ecdysozoa</taxon>
        <taxon>Nematoda</taxon>
        <taxon>Enoplea</taxon>
        <taxon>Dorylaimia</taxon>
        <taxon>Trichinellida</taxon>
        <taxon>Trichinellidae</taxon>
        <taxon>Trichinella</taxon>
    </lineage>
</organism>
<dbReference type="AlphaFoldDB" id="A0A0V1FZ09"/>
<evidence type="ECO:0000313" key="2">
    <source>
        <dbReference type="EMBL" id="KRY91338.1"/>
    </source>
</evidence>
<evidence type="ECO:0000313" key="3">
    <source>
        <dbReference type="Proteomes" id="UP000054995"/>
    </source>
</evidence>
<keyword evidence="3" id="KW-1185">Reference proteome</keyword>
<feature type="region of interest" description="Disordered" evidence="1">
    <location>
        <begin position="70"/>
        <end position="94"/>
    </location>
</feature>
<dbReference type="EMBL" id="JYDT01000014">
    <property type="protein sequence ID" value="KRY91338.1"/>
    <property type="molecule type" value="Genomic_DNA"/>
</dbReference>
<dbReference type="Proteomes" id="UP000054995">
    <property type="component" value="Unassembled WGS sequence"/>
</dbReference>
<reference evidence="2 3" key="1">
    <citation type="submission" date="2015-01" db="EMBL/GenBank/DDBJ databases">
        <title>Evolution of Trichinella species and genotypes.</title>
        <authorList>
            <person name="Korhonen P.K."/>
            <person name="Edoardo P."/>
            <person name="Giuseppe L.R."/>
            <person name="Gasser R.B."/>
        </authorList>
    </citation>
    <scope>NUCLEOTIDE SEQUENCE [LARGE SCALE GENOMIC DNA]</scope>
    <source>
        <strain evidence="2">ISS470</strain>
    </source>
</reference>
<protein>
    <submittedName>
        <fullName evidence="2">Uncharacterized protein</fullName>
    </submittedName>
</protein>